<keyword evidence="4" id="KW-1185">Reference proteome</keyword>
<feature type="region of interest" description="Disordered" evidence="1">
    <location>
        <begin position="136"/>
        <end position="160"/>
    </location>
</feature>
<dbReference type="SUPFAM" id="SSF47240">
    <property type="entry name" value="Ferritin-like"/>
    <property type="match status" value="1"/>
</dbReference>
<dbReference type="Proteomes" id="UP000616143">
    <property type="component" value="Unassembled WGS sequence"/>
</dbReference>
<evidence type="ECO:0000256" key="1">
    <source>
        <dbReference type="SAM" id="MobiDB-lite"/>
    </source>
</evidence>
<evidence type="ECO:0000313" key="4">
    <source>
        <dbReference type="Proteomes" id="UP000276741"/>
    </source>
</evidence>
<dbReference type="Proteomes" id="UP000276741">
    <property type="component" value="Chromosome"/>
</dbReference>
<dbReference type="RefSeq" id="WP_126451065.1">
    <property type="nucleotide sequence ID" value="NZ_AP018553.1"/>
</dbReference>
<reference evidence="3" key="1">
    <citation type="journal article" date="2014" name="Int. J. Syst. Evol. Microbiol.">
        <title>Complete genome sequence of Corynebacterium casei LMG S-19264T (=DSM 44701T), isolated from a smear-ripened cheese.</title>
        <authorList>
            <consortium name="US DOE Joint Genome Institute (JGI-PGF)"/>
            <person name="Walter F."/>
            <person name="Albersmeier A."/>
            <person name="Kalinowski J."/>
            <person name="Ruckert C."/>
        </authorList>
    </citation>
    <scope>NUCLEOTIDE SEQUENCE</scope>
    <source>
        <strain evidence="3">JCM 31740</strain>
    </source>
</reference>
<feature type="compositionally biased region" description="Basic and acidic residues" evidence="1">
    <location>
        <begin position="148"/>
        <end position="160"/>
    </location>
</feature>
<dbReference type="GeneID" id="38667652"/>
<dbReference type="EMBL" id="BMQS01000026">
    <property type="protein sequence ID" value="GGU03596.1"/>
    <property type="molecule type" value="Genomic_DNA"/>
</dbReference>
<dbReference type="InterPro" id="IPR009078">
    <property type="entry name" value="Ferritin-like_SF"/>
</dbReference>
<accession>A0A348B6K4</accession>
<reference evidence="3" key="4">
    <citation type="submission" date="2020-09" db="EMBL/GenBank/DDBJ databases">
        <authorList>
            <person name="Sun Q."/>
            <person name="Ohkuma M."/>
        </authorList>
    </citation>
    <scope>NUCLEOTIDE SEQUENCE</scope>
    <source>
        <strain evidence="3">JCM 31740</strain>
    </source>
</reference>
<reference evidence="2" key="3">
    <citation type="journal article" date="2019" name="BMC Res. Notes">
        <title>Complete genome sequence of the Sulfodiicoccus acidiphilus strain HS-1T, the first crenarchaeon that lacks polB3, isolated from an acidic hot spring in Ohwaku-dani, Hakone, Japan.</title>
        <authorList>
            <person name="Sakai H.D."/>
            <person name="Kurosawa N."/>
        </authorList>
    </citation>
    <scope>NUCLEOTIDE SEQUENCE</scope>
    <source>
        <strain evidence="2">HS-1</strain>
    </source>
</reference>
<organism evidence="2 4">
    <name type="scientific">Sulfodiicoccus acidiphilus</name>
    <dbReference type="NCBI Taxonomy" id="1670455"/>
    <lineage>
        <taxon>Archaea</taxon>
        <taxon>Thermoproteota</taxon>
        <taxon>Thermoprotei</taxon>
        <taxon>Sulfolobales</taxon>
        <taxon>Sulfolobaceae</taxon>
        <taxon>Sulfodiicoccus</taxon>
    </lineage>
</organism>
<dbReference type="EMBL" id="AP018553">
    <property type="protein sequence ID" value="BBD73806.1"/>
    <property type="molecule type" value="Genomic_DNA"/>
</dbReference>
<dbReference type="AlphaFoldDB" id="A0A348B6K4"/>
<evidence type="ECO:0000313" key="3">
    <source>
        <dbReference type="EMBL" id="GGU03596.1"/>
    </source>
</evidence>
<sequence length="160" mass="18200">MRLYQLGKKLFWDPADLDFRADSEDWEKLESLTRKALLQLTVLFGAGEEAVTWDLSPLMSVLTKEGRLEEQMYLEQFLFEESKHTEGVRQGTGLRGALLGHYLLYRKNPSYRKIFYEELPRAVNYPALTDGVSGGKDKLPLDGSVSRDTSEGCHNLHDGS</sequence>
<reference evidence="4" key="2">
    <citation type="submission" date="2018-04" db="EMBL/GenBank/DDBJ databases">
        <title>Complete genome sequence of Sulfodiicoccus acidiphilus strain HS-1.</title>
        <authorList>
            <person name="Sakai H.D."/>
            <person name="Kurosawa N."/>
        </authorList>
    </citation>
    <scope>NUCLEOTIDE SEQUENCE [LARGE SCALE GENOMIC DNA]</scope>
    <source>
        <strain evidence="4">HS-1</strain>
    </source>
</reference>
<dbReference type="InterPro" id="IPR012348">
    <property type="entry name" value="RNR-like"/>
</dbReference>
<dbReference type="Gene3D" id="1.10.620.20">
    <property type="entry name" value="Ribonucleotide Reductase, subunit A"/>
    <property type="match status" value="1"/>
</dbReference>
<dbReference type="GO" id="GO:0016491">
    <property type="term" value="F:oxidoreductase activity"/>
    <property type="evidence" value="ECO:0007669"/>
    <property type="project" value="InterPro"/>
</dbReference>
<evidence type="ECO:0000313" key="2">
    <source>
        <dbReference type="EMBL" id="BBD73806.1"/>
    </source>
</evidence>
<dbReference type="KEGG" id="sacd:HS1genome_2195"/>
<proteinExistence type="predicted"/>
<name>A0A348B6K4_9CREN</name>
<protein>
    <submittedName>
        <fullName evidence="2">Uncharacterized protein</fullName>
    </submittedName>
</protein>
<gene>
    <name evidence="3" type="ORF">GCM10007116_20560</name>
    <name evidence="2" type="ORF">HS1genome_2195</name>
</gene>
<dbReference type="OrthoDB" id="156360at2157"/>